<organism evidence="2 3">
    <name type="scientific">Phyllobacterium ifriqiyense</name>
    <dbReference type="NCBI Taxonomy" id="314238"/>
    <lineage>
        <taxon>Bacteria</taxon>
        <taxon>Pseudomonadati</taxon>
        <taxon>Pseudomonadota</taxon>
        <taxon>Alphaproteobacteria</taxon>
        <taxon>Hyphomicrobiales</taxon>
        <taxon>Phyllobacteriaceae</taxon>
        <taxon>Phyllobacterium</taxon>
    </lineage>
</organism>
<dbReference type="PROSITE" id="PS50943">
    <property type="entry name" value="HTH_CROC1"/>
    <property type="match status" value="1"/>
</dbReference>
<accession>A0ABU0SBH8</accession>
<name>A0ABU0SBH8_9HYPH</name>
<dbReference type="InterPro" id="IPR010982">
    <property type="entry name" value="Lambda_DNA-bd_dom_sf"/>
</dbReference>
<protein>
    <submittedName>
        <fullName evidence="2">Transcriptional regulator with XRE-family HTH domain</fullName>
    </submittedName>
</protein>
<dbReference type="InterPro" id="IPR001387">
    <property type="entry name" value="Cro/C1-type_HTH"/>
</dbReference>
<feature type="domain" description="HTH cro/C1-type" evidence="1">
    <location>
        <begin position="17"/>
        <end position="72"/>
    </location>
</feature>
<comment type="caution">
    <text evidence="2">The sequence shown here is derived from an EMBL/GenBank/DDBJ whole genome shotgun (WGS) entry which is preliminary data.</text>
</comment>
<dbReference type="CDD" id="cd00093">
    <property type="entry name" value="HTH_XRE"/>
    <property type="match status" value="1"/>
</dbReference>
<dbReference type="EMBL" id="JAUSZT010000003">
    <property type="protein sequence ID" value="MDQ0998098.1"/>
    <property type="molecule type" value="Genomic_DNA"/>
</dbReference>
<reference evidence="2 3" key="1">
    <citation type="submission" date="2023-07" db="EMBL/GenBank/DDBJ databases">
        <title>Comparative genomics of wheat-associated soil bacteria to identify genetic determinants of phenazine resistance.</title>
        <authorList>
            <person name="Mouncey N."/>
        </authorList>
    </citation>
    <scope>NUCLEOTIDE SEQUENCE [LARGE SCALE GENOMIC DNA]</scope>
    <source>
        <strain evidence="2 3">W4I11</strain>
    </source>
</reference>
<dbReference type="Gene3D" id="1.10.260.40">
    <property type="entry name" value="lambda repressor-like DNA-binding domains"/>
    <property type="match status" value="1"/>
</dbReference>
<evidence type="ECO:0000313" key="2">
    <source>
        <dbReference type="EMBL" id="MDQ0998098.1"/>
    </source>
</evidence>
<dbReference type="RefSeq" id="WP_307282603.1">
    <property type="nucleotide sequence ID" value="NZ_JAUSZT010000003.1"/>
</dbReference>
<evidence type="ECO:0000313" key="3">
    <source>
        <dbReference type="Proteomes" id="UP001237780"/>
    </source>
</evidence>
<keyword evidence="3" id="KW-1185">Reference proteome</keyword>
<proteinExistence type="predicted"/>
<dbReference type="SMART" id="SM00530">
    <property type="entry name" value="HTH_XRE"/>
    <property type="match status" value="1"/>
</dbReference>
<dbReference type="Proteomes" id="UP001237780">
    <property type="component" value="Unassembled WGS sequence"/>
</dbReference>
<gene>
    <name evidence="2" type="ORF">QFZ34_003280</name>
</gene>
<sequence>MMKSLHSDGYTELVLLLKGIRLDNRLTQKFVAERLGKPQSYIAKVEGSERRIDIAEFIAYTRALGVDPIEAFKEYVKRVK</sequence>
<dbReference type="SUPFAM" id="SSF47413">
    <property type="entry name" value="lambda repressor-like DNA-binding domains"/>
    <property type="match status" value="1"/>
</dbReference>
<evidence type="ECO:0000259" key="1">
    <source>
        <dbReference type="PROSITE" id="PS50943"/>
    </source>
</evidence>
<dbReference type="Pfam" id="PF01381">
    <property type="entry name" value="HTH_3"/>
    <property type="match status" value="1"/>
</dbReference>